<evidence type="ECO:0000259" key="13">
    <source>
        <dbReference type="PROSITE" id="PS51192"/>
    </source>
</evidence>
<dbReference type="InterPro" id="IPR004589">
    <property type="entry name" value="DNA_helicase_ATP-dep_RecQ"/>
</dbReference>
<evidence type="ECO:0000256" key="3">
    <source>
        <dbReference type="ARBA" id="ARBA00022741"/>
    </source>
</evidence>
<accession>A0A4Y6PZA4</accession>
<dbReference type="FunFam" id="3.40.50.300:FF:000296">
    <property type="entry name" value="ATP-dependent DNA helicase RecQ"/>
    <property type="match status" value="1"/>
</dbReference>
<dbReference type="Pfam" id="PF16124">
    <property type="entry name" value="RecQ_Zn_bind"/>
    <property type="match status" value="1"/>
</dbReference>
<dbReference type="GO" id="GO:0006260">
    <property type="term" value="P:DNA replication"/>
    <property type="evidence" value="ECO:0007669"/>
    <property type="project" value="InterPro"/>
</dbReference>
<evidence type="ECO:0000313" key="15">
    <source>
        <dbReference type="EMBL" id="QDG53646.1"/>
    </source>
</evidence>
<evidence type="ECO:0000256" key="5">
    <source>
        <dbReference type="ARBA" id="ARBA00022806"/>
    </source>
</evidence>
<dbReference type="InterPro" id="IPR032284">
    <property type="entry name" value="RecQ_Zn-bd"/>
</dbReference>
<dbReference type="SUPFAM" id="SSF52540">
    <property type="entry name" value="P-loop containing nucleoside triphosphate hydrolases"/>
    <property type="match status" value="1"/>
</dbReference>
<dbReference type="PANTHER" id="PTHR13710:SF105">
    <property type="entry name" value="ATP-DEPENDENT DNA HELICASE Q1"/>
    <property type="match status" value="1"/>
</dbReference>
<dbReference type="GO" id="GO:0005737">
    <property type="term" value="C:cytoplasm"/>
    <property type="evidence" value="ECO:0007669"/>
    <property type="project" value="TreeGrafter"/>
</dbReference>
<dbReference type="InterPro" id="IPR029491">
    <property type="entry name" value="Helicase_HTH"/>
</dbReference>
<comment type="catalytic activity">
    <reaction evidence="9">
        <text>Couples ATP hydrolysis with the unwinding of duplex DNA by translocating in the 3'-5' direction.</text>
        <dbReference type="EC" id="5.6.2.4"/>
    </reaction>
</comment>
<keyword evidence="16" id="KW-1185">Reference proteome</keyword>
<dbReference type="GO" id="GO:0003677">
    <property type="term" value="F:DNA binding"/>
    <property type="evidence" value="ECO:0007669"/>
    <property type="project" value="UniProtKB-KW"/>
</dbReference>
<comment type="similarity">
    <text evidence="1">Belongs to the helicase family. RecQ subfamily.</text>
</comment>
<dbReference type="SUPFAM" id="SSF46785">
    <property type="entry name" value="Winged helix' DNA-binding domain"/>
    <property type="match status" value="1"/>
</dbReference>
<evidence type="ECO:0000256" key="4">
    <source>
        <dbReference type="ARBA" id="ARBA00022801"/>
    </source>
</evidence>
<evidence type="ECO:0000256" key="10">
    <source>
        <dbReference type="ARBA" id="ARBA00034808"/>
    </source>
</evidence>
<reference evidence="15 16" key="1">
    <citation type="submission" date="2019-06" db="EMBL/GenBank/DDBJ databases">
        <title>Persicimonas caeni gen. nov., sp. nov., a predatory bacterium isolated from solar saltern.</title>
        <authorList>
            <person name="Wang S."/>
        </authorList>
    </citation>
    <scope>NUCLEOTIDE SEQUENCE [LARGE SCALE GENOMIC DNA]</scope>
    <source>
        <strain evidence="15 16">YN101</strain>
    </source>
</reference>
<evidence type="ECO:0000256" key="9">
    <source>
        <dbReference type="ARBA" id="ARBA00034617"/>
    </source>
</evidence>
<dbReference type="GO" id="GO:0046872">
    <property type="term" value="F:metal ion binding"/>
    <property type="evidence" value="ECO:0007669"/>
    <property type="project" value="UniProtKB-KW"/>
</dbReference>
<dbReference type="AlphaFoldDB" id="A0A4Y6PZA4"/>
<evidence type="ECO:0000256" key="2">
    <source>
        <dbReference type="ARBA" id="ARBA00022723"/>
    </source>
</evidence>
<dbReference type="InterPro" id="IPR027417">
    <property type="entry name" value="P-loop_NTPase"/>
</dbReference>
<dbReference type="SMART" id="SM00956">
    <property type="entry name" value="RQC"/>
    <property type="match status" value="1"/>
</dbReference>
<dbReference type="OrthoDB" id="9760034at2"/>
<evidence type="ECO:0000256" key="1">
    <source>
        <dbReference type="ARBA" id="ARBA00005446"/>
    </source>
</evidence>
<dbReference type="PANTHER" id="PTHR13710">
    <property type="entry name" value="DNA HELICASE RECQ FAMILY MEMBER"/>
    <property type="match status" value="1"/>
</dbReference>
<evidence type="ECO:0000256" key="7">
    <source>
        <dbReference type="ARBA" id="ARBA00023125"/>
    </source>
</evidence>
<dbReference type="EMBL" id="CP041186">
    <property type="protein sequence ID" value="QDG53646.1"/>
    <property type="molecule type" value="Genomic_DNA"/>
</dbReference>
<dbReference type="GO" id="GO:0030894">
    <property type="term" value="C:replisome"/>
    <property type="evidence" value="ECO:0007669"/>
    <property type="project" value="TreeGrafter"/>
</dbReference>
<dbReference type="InterPro" id="IPR036390">
    <property type="entry name" value="WH_DNA-bd_sf"/>
</dbReference>
<dbReference type="GO" id="GO:0043138">
    <property type="term" value="F:3'-5' DNA helicase activity"/>
    <property type="evidence" value="ECO:0007669"/>
    <property type="project" value="UniProtKB-EC"/>
</dbReference>
<accession>A0A5B8YD88</accession>
<dbReference type="InterPro" id="IPR014001">
    <property type="entry name" value="Helicase_ATP-bd"/>
</dbReference>
<dbReference type="PROSITE" id="PS51192">
    <property type="entry name" value="HELICASE_ATP_BIND_1"/>
    <property type="match status" value="1"/>
</dbReference>
<sequence length="747" mass="82374">MTTAAMTNAHAPLADSLQEGLKTLFGFDEFRKGQREAMETIMAGDDALVVMPTGSGKSLCYQLTACVKEGVTLVISPLIALMKDQVDSLQKLGLPATEINSSMSWDEQQRRIEGLRLGEYKLVYVAPERFRSGSFRRALAQVDVSMLAVDEAHCVSQWGHDFRPDYLRISDIRRELGNPQTVALTATATKFVQKDIVEQLDMPDAHILVSGFERPNLFFEVFHARRDSDKLKRLVALIEYYDGESIVVYCATRKQVRQVQKKLAREGISSSTYHGGMGDVDRAQTQNAWMDGEVPVLVATNAFGMGVDKPDVRAVAHYNVPGSVEAYYQEAGRAGRDGDPAHCLLLFNYGDKGIHDFFTENSYPLRTEVMLVWQYLSGLGTGTHAVDADRISDELARQGGKIHSFGVDSILRLLQSGGHIEVLPAGQGVTVLDETPVGEVNVDFEAVAHRREVANEQLGNMLQYASSQSCHQAELLHYFNSEPSFGERCENCSSCSGMPEYVEENAEALQKSIATAEAPDVLIKKLLAGVARGRGKRGAHAVAAMLRGSMAKSVTEAGFDKLSTHGILSAMVQDDLVHLLDMLTASKLVERNEYGCVSITSLGADVMRDDAPMPESLERQLDITLVEPSRRQKRKQTRRSDAAAATGSTYDRTLELVQQGLTPDEIAEERGLKTRTITNHLITLAARGDTFDLEPYLDGDILARMRTLAADWQDGDALRPLKDELPESCSYPKLKIHLAQVLMEREG</sequence>
<dbReference type="PROSITE" id="PS51194">
    <property type="entry name" value="HELICASE_CTER"/>
    <property type="match status" value="1"/>
</dbReference>
<dbReference type="Pfam" id="PF14493">
    <property type="entry name" value="HTH_40"/>
    <property type="match status" value="1"/>
</dbReference>
<keyword evidence="7" id="KW-0238">DNA-binding</keyword>
<feature type="domain" description="Helicase ATP-binding" evidence="13">
    <location>
        <begin position="38"/>
        <end position="206"/>
    </location>
</feature>
<evidence type="ECO:0000259" key="14">
    <source>
        <dbReference type="PROSITE" id="PS51194"/>
    </source>
</evidence>
<dbReference type="InterPro" id="IPR001650">
    <property type="entry name" value="Helicase_C-like"/>
</dbReference>
<evidence type="ECO:0000256" key="6">
    <source>
        <dbReference type="ARBA" id="ARBA00022840"/>
    </source>
</evidence>
<evidence type="ECO:0000313" key="16">
    <source>
        <dbReference type="Proteomes" id="UP000315995"/>
    </source>
</evidence>
<proteinExistence type="inferred from homology"/>
<feature type="domain" description="Helicase C-terminal" evidence="14">
    <location>
        <begin position="230"/>
        <end position="380"/>
    </location>
</feature>
<dbReference type="GO" id="GO:0043590">
    <property type="term" value="C:bacterial nucleoid"/>
    <property type="evidence" value="ECO:0007669"/>
    <property type="project" value="TreeGrafter"/>
</dbReference>
<keyword evidence="2" id="KW-0479">Metal-binding</keyword>
<dbReference type="InterPro" id="IPR011545">
    <property type="entry name" value="DEAD/DEAH_box_helicase_dom"/>
</dbReference>
<dbReference type="InterPro" id="IPR036388">
    <property type="entry name" value="WH-like_DNA-bd_sf"/>
</dbReference>
<dbReference type="GO" id="GO:0016787">
    <property type="term" value="F:hydrolase activity"/>
    <property type="evidence" value="ECO:0007669"/>
    <property type="project" value="UniProtKB-KW"/>
</dbReference>
<dbReference type="Pfam" id="PF09382">
    <property type="entry name" value="RQC"/>
    <property type="match status" value="1"/>
</dbReference>
<dbReference type="SMART" id="SM00487">
    <property type="entry name" value="DEXDc"/>
    <property type="match status" value="1"/>
</dbReference>
<dbReference type="Pfam" id="PF00271">
    <property type="entry name" value="Helicase_C"/>
    <property type="match status" value="1"/>
</dbReference>
<protein>
    <recommendedName>
        <fullName evidence="11">ATP-dependent DNA helicase RecQ</fullName>
        <ecNumber evidence="10">5.6.2.4</ecNumber>
    </recommendedName>
    <alternativeName>
        <fullName evidence="12">DNA 3'-5' helicase RecQ</fullName>
    </alternativeName>
</protein>
<dbReference type="GO" id="GO:0009378">
    <property type="term" value="F:four-way junction helicase activity"/>
    <property type="evidence" value="ECO:0007669"/>
    <property type="project" value="TreeGrafter"/>
</dbReference>
<dbReference type="Proteomes" id="UP000315995">
    <property type="component" value="Chromosome"/>
</dbReference>
<dbReference type="EC" id="5.6.2.4" evidence="10"/>
<dbReference type="SMART" id="SM00490">
    <property type="entry name" value="HELICc"/>
    <property type="match status" value="1"/>
</dbReference>
<keyword evidence="6" id="KW-0067">ATP-binding</keyword>
<dbReference type="CDD" id="cd18794">
    <property type="entry name" value="SF2_C_RecQ"/>
    <property type="match status" value="1"/>
</dbReference>
<keyword evidence="8" id="KW-0413">Isomerase</keyword>
<keyword evidence="3" id="KW-0547">Nucleotide-binding</keyword>
<keyword evidence="5 15" id="KW-0347">Helicase</keyword>
<organism evidence="15 16">
    <name type="scientific">Persicimonas caeni</name>
    <dbReference type="NCBI Taxonomy" id="2292766"/>
    <lineage>
        <taxon>Bacteria</taxon>
        <taxon>Deltaproteobacteria</taxon>
        <taxon>Bradymonadales</taxon>
        <taxon>Bradymonadaceae</taxon>
        <taxon>Persicimonas</taxon>
    </lineage>
</organism>
<dbReference type="GO" id="GO:0006310">
    <property type="term" value="P:DNA recombination"/>
    <property type="evidence" value="ECO:0007669"/>
    <property type="project" value="InterPro"/>
</dbReference>
<gene>
    <name evidence="15" type="ORF">FIV42_23735</name>
</gene>
<dbReference type="NCBIfam" id="TIGR00614">
    <property type="entry name" value="recQ_fam"/>
    <property type="match status" value="1"/>
</dbReference>
<dbReference type="Gene3D" id="3.40.50.300">
    <property type="entry name" value="P-loop containing nucleotide triphosphate hydrolases"/>
    <property type="match status" value="2"/>
</dbReference>
<dbReference type="GO" id="GO:0006281">
    <property type="term" value="P:DNA repair"/>
    <property type="evidence" value="ECO:0007669"/>
    <property type="project" value="InterPro"/>
</dbReference>
<evidence type="ECO:0000256" key="12">
    <source>
        <dbReference type="ARBA" id="ARBA00044550"/>
    </source>
</evidence>
<name>A0A4Y6PZA4_PERCE</name>
<evidence type="ECO:0000256" key="11">
    <source>
        <dbReference type="ARBA" id="ARBA00044535"/>
    </source>
</evidence>
<dbReference type="GO" id="GO:0005524">
    <property type="term" value="F:ATP binding"/>
    <property type="evidence" value="ECO:0007669"/>
    <property type="project" value="UniProtKB-KW"/>
</dbReference>
<dbReference type="RefSeq" id="WP_141200100.1">
    <property type="nucleotide sequence ID" value="NZ_CP041186.1"/>
</dbReference>
<keyword evidence="4" id="KW-0378">Hydrolase</keyword>
<dbReference type="Gene3D" id="1.10.10.10">
    <property type="entry name" value="Winged helix-like DNA-binding domain superfamily/Winged helix DNA-binding domain"/>
    <property type="match status" value="1"/>
</dbReference>
<dbReference type="CDD" id="cd17920">
    <property type="entry name" value="DEXHc_RecQ"/>
    <property type="match status" value="1"/>
</dbReference>
<evidence type="ECO:0000256" key="8">
    <source>
        <dbReference type="ARBA" id="ARBA00023235"/>
    </source>
</evidence>
<dbReference type="InterPro" id="IPR018982">
    <property type="entry name" value="RQC_domain"/>
</dbReference>
<dbReference type="Pfam" id="PF00270">
    <property type="entry name" value="DEAD"/>
    <property type="match status" value="1"/>
</dbReference>